<keyword evidence="3" id="KW-0106">Calcium</keyword>
<feature type="compositionally biased region" description="Acidic residues" evidence="6">
    <location>
        <begin position="614"/>
        <end position="640"/>
    </location>
</feature>
<feature type="compositionally biased region" description="Low complexity" evidence="6">
    <location>
        <begin position="206"/>
        <end position="217"/>
    </location>
</feature>
<keyword evidence="5" id="KW-0175">Coiled coil</keyword>
<comment type="subcellular location">
    <subcellularLocation>
        <location evidence="1">Cytoplasm</location>
    </subcellularLocation>
</comment>
<sequence length="640" mass="69941">MARQGLLKKIVGYLFSPAQPSTPAHNVSTQEMHSRLEMYASRLAEVEQRQQNSTPDSDDEHQLIAQYCQSLHGDGSSHSLRSPMQIMMAVDGDQRNELESMIKDLEDENRNLQAEYDRLRQAHKDHVGAASSTLTDDSDGDVNYDAEMIREAKLLRQHKGRLEARMQILEDHNRQLEAQLDRLRQLLDQSDFEPRLVMMTSSQAASPGTSVTSSHSSLPRGSHHQLTSSSSHLNGHVDSKAALSSSLHVSPKKSSVLTSTAGAPLHAPPPYHAGRQHAKPATIPQQAAEVHQAYADLYASQSTEPTDRTSRTTSNKPQPSSLPAHQVRQSSSGVTQTVLAGAGLKVHPPIMSTKVHDPKLQHDLGEHSSRHPVPSGMLAKSGAGVTAGEKMSPKPHHLASLPAKSSPPVIRSNIGQMGRVTPQTASTTQVATMAAYQQHQQQFDKAKAVQMEMHRSRSHPVQPRPEERPTQPLPSSQSQSPVWAKVEQAPLPSWSEAKTQPLQQWSKSEAAIPPQTWSQIKSQSTQPHTEEGSPWTHTAVQGQAWSPSCPKSYKEYALNGQKSGSLELEEVMKEIQDTFPPDSQASRGSSNVGNLFHMAGQVGKAVGTLVTVMTDEEGSGDDDDEEEEDDDDDNTDGAKH</sequence>
<dbReference type="Proteomes" id="UP001208570">
    <property type="component" value="Unassembled WGS sequence"/>
</dbReference>
<dbReference type="GO" id="GO:0005886">
    <property type="term" value="C:plasma membrane"/>
    <property type="evidence" value="ECO:0007669"/>
    <property type="project" value="TreeGrafter"/>
</dbReference>
<proteinExistence type="predicted"/>
<dbReference type="InterPro" id="IPR050774">
    <property type="entry name" value="KCMF1/Dystrophin"/>
</dbReference>
<dbReference type="CDD" id="cd14686">
    <property type="entry name" value="bZIP"/>
    <property type="match status" value="1"/>
</dbReference>
<feature type="compositionally biased region" description="Low complexity" evidence="6">
    <location>
        <begin position="224"/>
        <end position="233"/>
    </location>
</feature>
<evidence type="ECO:0000256" key="6">
    <source>
        <dbReference type="SAM" id="MobiDB-lite"/>
    </source>
</evidence>
<evidence type="ECO:0000256" key="5">
    <source>
        <dbReference type="SAM" id="Coils"/>
    </source>
</evidence>
<feature type="compositionally biased region" description="Polar residues" evidence="6">
    <location>
        <begin position="535"/>
        <end position="546"/>
    </location>
</feature>
<feature type="region of interest" description="Disordered" evidence="6">
    <location>
        <begin position="201"/>
        <end position="236"/>
    </location>
</feature>
<dbReference type="GO" id="GO:0045202">
    <property type="term" value="C:synapse"/>
    <property type="evidence" value="ECO:0007669"/>
    <property type="project" value="GOC"/>
</dbReference>
<feature type="compositionally biased region" description="Polar residues" evidence="6">
    <location>
        <begin position="516"/>
        <end position="527"/>
    </location>
</feature>
<dbReference type="PANTHER" id="PTHR12268:SF14">
    <property type="entry name" value="DYSTROPHIN-1"/>
    <property type="match status" value="1"/>
</dbReference>
<keyword evidence="4" id="KW-0206">Cytoskeleton</keyword>
<reference evidence="7" key="1">
    <citation type="journal article" date="2023" name="Mol. Biol. Evol.">
        <title>Third-Generation Sequencing Reveals the Adaptive Role of the Epigenome in Three Deep-Sea Polychaetes.</title>
        <authorList>
            <person name="Perez M."/>
            <person name="Aroh O."/>
            <person name="Sun Y."/>
            <person name="Lan Y."/>
            <person name="Juniper S.K."/>
            <person name="Young C.R."/>
            <person name="Angers B."/>
            <person name="Qian P.Y."/>
        </authorList>
    </citation>
    <scope>NUCLEOTIDE SEQUENCE</scope>
    <source>
        <strain evidence="7">P08H-3</strain>
    </source>
</reference>
<evidence type="ECO:0000256" key="2">
    <source>
        <dbReference type="ARBA" id="ARBA00022490"/>
    </source>
</evidence>
<comment type="caution">
    <text evidence="7">The sequence shown here is derived from an EMBL/GenBank/DDBJ whole genome shotgun (WGS) entry which is preliminary data.</text>
</comment>
<feature type="compositionally biased region" description="Polar residues" evidence="6">
    <location>
        <begin position="311"/>
        <end position="334"/>
    </location>
</feature>
<feature type="region of interest" description="Disordered" evidence="6">
    <location>
        <begin position="516"/>
        <end position="547"/>
    </location>
</feature>
<gene>
    <name evidence="7" type="ORF">LSH36_100g10023</name>
</gene>
<dbReference type="AlphaFoldDB" id="A0AAD9NBD0"/>
<organism evidence="7 8">
    <name type="scientific">Paralvinella palmiformis</name>
    <dbReference type="NCBI Taxonomy" id="53620"/>
    <lineage>
        <taxon>Eukaryota</taxon>
        <taxon>Metazoa</taxon>
        <taxon>Spiralia</taxon>
        <taxon>Lophotrochozoa</taxon>
        <taxon>Annelida</taxon>
        <taxon>Polychaeta</taxon>
        <taxon>Sedentaria</taxon>
        <taxon>Canalipalpata</taxon>
        <taxon>Terebellida</taxon>
        <taxon>Terebelliformia</taxon>
        <taxon>Alvinellidae</taxon>
        <taxon>Paralvinella</taxon>
    </lineage>
</organism>
<protein>
    <submittedName>
        <fullName evidence="7">Uncharacterized protein</fullName>
    </submittedName>
</protein>
<feature type="region of interest" description="Disordered" evidence="6">
    <location>
        <begin position="254"/>
        <end position="288"/>
    </location>
</feature>
<feature type="coiled-coil region" evidence="5">
    <location>
        <begin position="88"/>
        <end position="125"/>
    </location>
</feature>
<name>A0AAD9NBD0_9ANNE</name>
<evidence type="ECO:0000313" key="8">
    <source>
        <dbReference type="Proteomes" id="UP001208570"/>
    </source>
</evidence>
<feature type="region of interest" description="Disordered" evidence="6">
    <location>
        <begin position="449"/>
        <end position="485"/>
    </location>
</feature>
<dbReference type="PANTHER" id="PTHR12268">
    <property type="entry name" value="E3 UBIQUITIN-PROTEIN LIGASE KCMF1"/>
    <property type="match status" value="1"/>
</dbReference>
<feature type="region of interest" description="Disordered" evidence="6">
    <location>
        <begin position="301"/>
        <end position="334"/>
    </location>
</feature>
<dbReference type="GO" id="GO:0099536">
    <property type="term" value="P:synaptic signaling"/>
    <property type="evidence" value="ECO:0007669"/>
    <property type="project" value="TreeGrafter"/>
</dbReference>
<evidence type="ECO:0000313" key="7">
    <source>
        <dbReference type="EMBL" id="KAK2162353.1"/>
    </source>
</evidence>
<dbReference type="EMBL" id="JAODUP010000100">
    <property type="protein sequence ID" value="KAK2162353.1"/>
    <property type="molecule type" value="Genomic_DNA"/>
</dbReference>
<accession>A0AAD9NBD0</accession>
<keyword evidence="8" id="KW-1185">Reference proteome</keyword>
<evidence type="ECO:0000256" key="4">
    <source>
        <dbReference type="ARBA" id="ARBA00023212"/>
    </source>
</evidence>
<keyword evidence="2" id="KW-0963">Cytoplasm</keyword>
<feature type="coiled-coil region" evidence="5">
    <location>
        <begin position="159"/>
        <end position="193"/>
    </location>
</feature>
<feature type="region of interest" description="Disordered" evidence="6">
    <location>
        <begin position="611"/>
        <end position="640"/>
    </location>
</feature>
<evidence type="ECO:0000256" key="3">
    <source>
        <dbReference type="ARBA" id="ARBA00022837"/>
    </source>
</evidence>
<evidence type="ECO:0000256" key="1">
    <source>
        <dbReference type="ARBA" id="ARBA00004496"/>
    </source>
</evidence>
<feature type="region of interest" description="Disordered" evidence="6">
    <location>
        <begin position="381"/>
        <end position="407"/>
    </location>
</feature>